<sequence length="363" mass="40714">MSKRIALAIDSLAGGGAEKIVLTLAREFKRLGHEPHILVLSPHCDYALPADIPVHFCFDKGQRHIDGLLTQHLAVKKVKQWIASLSSLLGAFDVFFSNLDRTNLLLTKAQVQPLYCVIHNAIEEELKRELKLGPLAYLAMWRAKKALNHQQLITVSKGIENDIIQRKRIQPASIQTIYNPFDIDAIRHSAELPNIEIPDGDYIIHVGRVAKQKRHDVLLSAFAKMQTQLPLVLLCNKPRKALALAKKYGVADRVICPGFQDNPFPWIKNARLLVLSSDYEGFGNVIMESLICNTPVVSTDCPFGPNEILTQAFAQFLVPRREPATLADKMEQALVAYPPIGDTDIFRKIDIEYSATQYLKLIP</sequence>
<feature type="domain" description="Glycosyltransferase subfamily 4-like N-terminal" evidence="1">
    <location>
        <begin position="15"/>
        <end position="184"/>
    </location>
</feature>
<evidence type="ECO:0000313" key="3">
    <source>
        <dbReference type="Proteomes" id="UP001203212"/>
    </source>
</evidence>
<evidence type="ECO:0000259" key="1">
    <source>
        <dbReference type="Pfam" id="PF13439"/>
    </source>
</evidence>
<dbReference type="Proteomes" id="UP001203212">
    <property type="component" value="Unassembled WGS sequence"/>
</dbReference>
<dbReference type="EMBL" id="JAKILK010000006">
    <property type="protein sequence ID" value="MCL1117927.1"/>
    <property type="molecule type" value="Genomic_DNA"/>
</dbReference>
<dbReference type="CDD" id="cd03811">
    <property type="entry name" value="GT4_GT28_WabH-like"/>
    <property type="match status" value="1"/>
</dbReference>
<dbReference type="InterPro" id="IPR028098">
    <property type="entry name" value="Glyco_trans_4-like_N"/>
</dbReference>
<accession>A0ABT0L2H7</accession>
<evidence type="ECO:0000313" key="2">
    <source>
        <dbReference type="EMBL" id="MCL1117927.1"/>
    </source>
</evidence>
<dbReference type="RefSeq" id="WP_188841708.1">
    <property type="nucleotide sequence ID" value="NZ_BMOT01000007.1"/>
</dbReference>
<dbReference type="Gene3D" id="3.40.50.2000">
    <property type="entry name" value="Glycogen Phosphorylase B"/>
    <property type="match status" value="2"/>
</dbReference>
<keyword evidence="3" id="KW-1185">Reference proteome</keyword>
<comment type="caution">
    <text evidence="2">The sequence shown here is derived from an EMBL/GenBank/DDBJ whole genome shotgun (WGS) entry which is preliminary data.</text>
</comment>
<dbReference type="Pfam" id="PF13692">
    <property type="entry name" value="Glyco_trans_1_4"/>
    <property type="match status" value="1"/>
</dbReference>
<dbReference type="SUPFAM" id="SSF53756">
    <property type="entry name" value="UDP-Glycosyltransferase/glycogen phosphorylase"/>
    <property type="match status" value="1"/>
</dbReference>
<gene>
    <name evidence="2" type="ORF">L2689_11840</name>
</gene>
<name>A0ABT0L2H7_9GAMM</name>
<dbReference type="PANTHER" id="PTHR12526">
    <property type="entry name" value="GLYCOSYLTRANSFERASE"/>
    <property type="match status" value="1"/>
</dbReference>
<reference evidence="2 3" key="1">
    <citation type="submission" date="2022-01" db="EMBL/GenBank/DDBJ databases">
        <title>Whole genome-based taxonomy of the Shewanellaceae.</title>
        <authorList>
            <person name="Martin-Rodriguez A.J."/>
        </authorList>
    </citation>
    <scope>NUCLEOTIDE SEQUENCE [LARGE SCALE GENOMIC DNA]</scope>
    <source>
        <strain evidence="2 3">JCM 17801</strain>
    </source>
</reference>
<proteinExistence type="predicted"/>
<organism evidence="2 3">
    <name type="scientific">Shewanella aestuarii</name>
    <dbReference type="NCBI Taxonomy" id="1028752"/>
    <lineage>
        <taxon>Bacteria</taxon>
        <taxon>Pseudomonadati</taxon>
        <taxon>Pseudomonadota</taxon>
        <taxon>Gammaproteobacteria</taxon>
        <taxon>Alteromonadales</taxon>
        <taxon>Shewanellaceae</taxon>
        <taxon>Shewanella</taxon>
    </lineage>
</organism>
<protein>
    <submittedName>
        <fullName evidence="2">Glycosyltransferase</fullName>
    </submittedName>
</protein>
<dbReference type="PANTHER" id="PTHR12526:SF638">
    <property type="entry name" value="SPORE COAT PROTEIN SA"/>
    <property type="match status" value="1"/>
</dbReference>
<dbReference type="Pfam" id="PF13439">
    <property type="entry name" value="Glyco_transf_4"/>
    <property type="match status" value="1"/>
</dbReference>